<dbReference type="OrthoDB" id="9803988at2"/>
<dbReference type="InterPro" id="IPR030678">
    <property type="entry name" value="Peptide/Ni-bd"/>
</dbReference>
<proteinExistence type="inferred from homology"/>
<keyword evidence="3 4" id="KW-0732">Signal</keyword>
<dbReference type="Gene3D" id="3.40.190.10">
    <property type="entry name" value="Periplasmic binding protein-like II"/>
    <property type="match status" value="1"/>
</dbReference>
<dbReference type="Pfam" id="PF00496">
    <property type="entry name" value="SBP_bac_5"/>
    <property type="match status" value="1"/>
</dbReference>
<dbReference type="SUPFAM" id="SSF53850">
    <property type="entry name" value="Periplasmic binding protein-like II"/>
    <property type="match status" value="1"/>
</dbReference>
<gene>
    <name evidence="6" type="ORF">FKG95_06345</name>
</gene>
<comment type="similarity">
    <text evidence="2">Belongs to the bacterial solute-binding protein 5 family.</text>
</comment>
<dbReference type="InterPro" id="IPR039424">
    <property type="entry name" value="SBP_5"/>
</dbReference>
<dbReference type="GO" id="GO:0030288">
    <property type="term" value="C:outer membrane-bounded periplasmic space"/>
    <property type="evidence" value="ECO:0007669"/>
    <property type="project" value="UniProtKB-ARBA"/>
</dbReference>
<dbReference type="GO" id="GO:0043190">
    <property type="term" value="C:ATP-binding cassette (ABC) transporter complex"/>
    <property type="evidence" value="ECO:0007669"/>
    <property type="project" value="InterPro"/>
</dbReference>
<comment type="caution">
    <text evidence="6">The sequence shown here is derived from an EMBL/GenBank/DDBJ whole genome shotgun (WGS) entry which is preliminary data.</text>
</comment>
<dbReference type="GO" id="GO:0015833">
    <property type="term" value="P:peptide transport"/>
    <property type="evidence" value="ECO:0007669"/>
    <property type="project" value="TreeGrafter"/>
</dbReference>
<dbReference type="InterPro" id="IPR000914">
    <property type="entry name" value="SBP_5_dom"/>
</dbReference>
<evidence type="ECO:0000256" key="4">
    <source>
        <dbReference type="SAM" id="SignalP"/>
    </source>
</evidence>
<dbReference type="CDD" id="cd08511">
    <property type="entry name" value="PBP2_NikA_DppA_OppA_like_5"/>
    <property type="match status" value="1"/>
</dbReference>
<feature type="chain" id="PRO_5021828576" evidence="4">
    <location>
        <begin position="21"/>
        <end position="506"/>
    </location>
</feature>
<feature type="domain" description="Solute-binding protein family 5" evidence="5">
    <location>
        <begin position="70"/>
        <end position="426"/>
    </location>
</feature>
<dbReference type="GO" id="GO:1904680">
    <property type="term" value="F:peptide transmembrane transporter activity"/>
    <property type="evidence" value="ECO:0007669"/>
    <property type="project" value="TreeGrafter"/>
</dbReference>
<dbReference type="Proteomes" id="UP000315252">
    <property type="component" value="Unassembled WGS sequence"/>
</dbReference>
<accession>A0A545TX98</accession>
<comment type="subcellular location">
    <subcellularLocation>
        <location evidence="1">Periplasm</location>
    </subcellularLocation>
</comment>
<dbReference type="PANTHER" id="PTHR30290">
    <property type="entry name" value="PERIPLASMIC BINDING COMPONENT OF ABC TRANSPORTER"/>
    <property type="match status" value="1"/>
</dbReference>
<evidence type="ECO:0000313" key="7">
    <source>
        <dbReference type="Proteomes" id="UP000315252"/>
    </source>
</evidence>
<dbReference type="RefSeq" id="WP_142895487.1">
    <property type="nucleotide sequence ID" value="NZ_ML660053.1"/>
</dbReference>
<dbReference type="PANTHER" id="PTHR30290:SF38">
    <property type="entry name" value="D,D-DIPEPTIDE-BINDING PERIPLASMIC PROTEIN DDPA-RELATED"/>
    <property type="match status" value="1"/>
</dbReference>
<evidence type="ECO:0000256" key="2">
    <source>
        <dbReference type="ARBA" id="ARBA00005695"/>
    </source>
</evidence>
<sequence>MRKLTLAAMMAALAAGVAPGAITGVSAAELRIALQDDPDVLDPDQSRTFVGRIVYAAVCDKLVDITPDLEIIPQLATAWNWSDDGLTLTMDLREGVTFHDGTAFDAEAVKANIERSKTMPESRRKSELSSIETTEVTGSHQVKFTLAAPDATLIAQFADRAGMMLSPTAAAEKGVELGLQPICSGPFKFVERVQQDRIVLEKFADYWNADAIHVDKVTYLPIPDTTVRLANLRAGDLDLLERLAAPDAASVKADSSLKYAEAVSLGYQGITINVANGEMAKNPLGEDPRVRQALELSIDREALNQVVFEGAFNPGNQPYPANSPWYDKNTPMPARDVEKAKALLKEAGHDKLEISVQVANNPVQMQVMQVVQAMAAEAGFDVKIKATEFASLLQAQSAGDYQGSQVGWSGRVDPDGNIHQFMTCEGGINDSKYCNPEVDALLNEARQSTDNAVRKVKYDEARQILKNDLPIIYLYHPTWIWAMSSKVEGFTPYPDGMIRLENVKVN</sequence>
<keyword evidence="7" id="KW-1185">Reference proteome</keyword>
<organism evidence="6 7">
    <name type="scientific">Denitrobaculum tricleocarpae</name>
    <dbReference type="NCBI Taxonomy" id="2591009"/>
    <lineage>
        <taxon>Bacteria</taxon>
        <taxon>Pseudomonadati</taxon>
        <taxon>Pseudomonadota</taxon>
        <taxon>Alphaproteobacteria</taxon>
        <taxon>Rhodospirillales</taxon>
        <taxon>Rhodospirillaceae</taxon>
        <taxon>Denitrobaculum</taxon>
    </lineage>
</organism>
<dbReference type="Gene3D" id="3.10.105.10">
    <property type="entry name" value="Dipeptide-binding Protein, Domain 3"/>
    <property type="match status" value="1"/>
</dbReference>
<evidence type="ECO:0000313" key="6">
    <source>
        <dbReference type="EMBL" id="TQV81856.1"/>
    </source>
</evidence>
<dbReference type="PIRSF" id="PIRSF002741">
    <property type="entry name" value="MppA"/>
    <property type="match status" value="1"/>
</dbReference>
<evidence type="ECO:0000256" key="3">
    <source>
        <dbReference type="ARBA" id="ARBA00022729"/>
    </source>
</evidence>
<dbReference type="EMBL" id="VHSH01000002">
    <property type="protein sequence ID" value="TQV81856.1"/>
    <property type="molecule type" value="Genomic_DNA"/>
</dbReference>
<dbReference type="Gene3D" id="3.90.76.10">
    <property type="entry name" value="Dipeptide-binding Protein, Domain 1"/>
    <property type="match status" value="1"/>
</dbReference>
<evidence type="ECO:0000259" key="5">
    <source>
        <dbReference type="Pfam" id="PF00496"/>
    </source>
</evidence>
<feature type="signal peptide" evidence="4">
    <location>
        <begin position="1"/>
        <end position="20"/>
    </location>
</feature>
<dbReference type="AlphaFoldDB" id="A0A545TX98"/>
<protein>
    <submittedName>
        <fullName evidence="6">ABC transporter substrate-binding protein</fullName>
    </submittedName>
</protein>
<name>A0A545TX98_9PROT</name>
<reference evidence="6 7" key="1">
    <citation type="submission" date="2019-06" db="EMBL/GenBank/DDBJ databases">
        <title>Whole genome sequence for Rhodospirillaceae sp. R148.</title>
        <authorList>
            <person name="Wang G."/>
        </authorList>
    </citation>
    <scope>NUCLEOTIDE SEQUENCE [LARGE SCALE GENOMIC DNA]</scope>
    <source>
        <strain evidence="6 7">R148</strain>
    </source>
</reference>
<evidence type="ECO:0000256" key="1">
    <source>
        <dbReference type="ARBA" id="ARBA00004418"/>
    </source>
</evidence>